<dbReference type="NCBIfam" id="TIGR01178">
    <property type="entry name" value="ade"/>
    <property type="match status" value="1"/>
</dbReference>
<comment type="similarity">
    <text evidence="1 6">Belongs to the metallo-dependent hydrolases superfamily. Adenine deaminase family.</text>
</comment>
<sequence>MYISELIDRSMKNKNPDLVLRNANIVNVFTHEIVTGDVAVHDGIIVGIGEYTGDTNIDLKGKYIAPGLIDSHVHIESSMLSPGEFSKVIVPRGTTTIITDPHEIANVCGLDGIEYILNSSEELPLNTYVMLPSCVPATNFENSGAVLKANDLEKYINHPRVLGLGEMMNYPGVIYKDKDVMDKLNLAYKNKKRVDGHAPRIKGEGLNAYVLSGVNTDHECTTKEEMLEKLRLGMYVMIREGSATKDLKNLINGVNQYNYQRILLCTDDKHPEDLLKEGHIDYNVKLAIKNGIDPIIAIQMATINPANCYNLKDIGAIAPGYKADIIVFDDLENFNIEEVYKDGKLVGKEKMPLFTTKENDFSKVLKTVHISKIDKEDIQIYFEKERGEEVVNIISLKPHSLITEKSKAKVNIVHNKFEYDNEKDILKLAVIERHKNTGNIGIGLVENFKLKNGAIATTISHDSHNIIVVGDNDEDIVNAVNTVISMDGGIAISSFNKILGTLSLNIGGLMSNKSIEYVDCKFSKLVDVAYNSLKVSKDIDPFLTLAFLALPVIPNIKLTDKGLFDVENFEFMNISCKMN</sequence>
<dbReference type="InterPro" id="IPR011059">
    <property type="entry name" value="Metal-dep_hydrolase_composite"/>
</dbReference>
<gene>
    <name evidence="6 9" type="primary">ade</name>
    <name evidence="9" type="ORF">TEGL_31150</name>
</gene>
<dbReference type="SUPFAM" id="SSF51556">
    <property type="entry name" value="Metallo-dependent hydrolases"/>
    <property type="match status" value="1"/>
</dbReference>
<feature type="domain" description="Adenine deaminase C-terminal" evidence="8">
    <location>
        <begin position="401"/>
        <end position="570"/>
    </location>
</feature>
<evidence type="ECO:0000256" key="3">
    <source>
        <dbReference type="ARBA" id="ARBA00022801"/>
    </source>
</evidence>
<dbReference type="Pfam" id="PF13382">
    <property type="entry name" value="Adenine_deam_C"/>
    <property type="match status" value="1"/>
</dbReference>
<dbReference type="Gene3D" id="3.20.20.140">
    <property type="entry name" value="Metal-dependent hydrolases"/>
    <property type="match status" value="1"/>
</dbReference>
<evidence type="ECO:0000256" key="4">
    <source>
        <dbReference type="ARBA" id="ARBA00023211"/>
    </source>
</evidence>
<proteinExistence type="inferred from homology"/>
<evidence type="ECO:0000259" key="7">
    <source>
        <dbReference type="Pfam" id="PF01979"/>
    </source>
</evidence>
<evidence type="ECO:0000313" key="9">
    <source>
        <dbReference type="EMBL" id="WWD84673.1"/>
    </source>
</evidence>
<dbReference type="EC" id="3.5.4.2" evidence="2 6"/>
<comment type="cofactor">
    <cofactor evidence="6">
        <name>Mn(2+)</name>
        <dbReference type="ChEBI" id="CHEBI:29035"/>
    </cofactor>
</comment>
<dbReference type="InterPro" id="IPR026912">
    <property type="entry name" value="Adenine_deam_C"/>
</dbReference>
<comment type="catalytic activity">
    <reaction evidence="5 6">
        <text>adenine + H2O + H(+) = hypoxanthine + NH4(+)</text>
        <dbReference type="Rhea" id="RHEA:23688"/>
        <dbReference type="ChEBI" id="CHEBI:15377"/>
        <dbReference type="ChEBI" id="CHEBI:15378"/>
        <dbReference type="ChEBI" id="CHEBI:16708"/>
        <dbReference type="ChEBI" id="CHEBI:17368"/>
        <dbReference type="ChEBI" id="CHEBI:28938"/>
        <dbReference type="EC" id="3.5.4.2"/>
    </reaction>
</comment>
<dbReference type="PANTHER" id="PTHR11113:SF2">
    <property type="entry name" value="ADENINE DEAMINASE"/>
    <property type="match status" value="1"/>
</dbReference>
<dbReference type="HAMAP" id="MF_01518">
    <property type="entry name" value="Adenine_deamin"/>
    <property type="match status" value="1"/>
</dbReference>
<reference evidence="9 10" key="1">
    <citation type="journal article" date="2023" name="PLoS ONE">
        <title>Genome-based metabolic and phylogenomic analysis of three Terrisporobacter species.</title>
        <authorList>
            <person name="Boer T."/>
            <person name="Bengelsdorf F.R."/>
            <person name="Bomeke M."/>
            <person name="Daniel R."/>
            <person name="Poehlein A."/>
        </authorList>
    </citation>
    <scope>NUCLEOTIDE SEQUENCE [LARGE SCALE GENOMIC DNA]</scope>
    <source>
        <strain evidence="9 10">DSM 1288</strain>
    </source>
</reference>
<evidence type="ECO:0000256" key="6">
    <source>
        <dbReference type="HAMAP-Rule" id="MF_01518"/>
    </source>
</evidence>
<dbReference type="GO" id="GO:0000034">
    <property type="term" value="F:adenine deaminase activity"/>
    <property type="evidence" value="ECO:0007669"/>
    <property type="project" value="UniProtKB-EC"/>
</dbReference>
<dbReference type="PANTHER" id="PTHR11113">
    <property type="entry name" value="N-ACETYLGLUCOSAMINE-6-PHOSPHATE DEACETYLASE"/>
    <property type="match status" value="1"/>
</dbReference>
<dbReference type="RefSeq" id="WP_018589939.1">
    <property type="nucleotide sequence ID" value="NZ_CP117523.1"/>
</dbReference>
<keyword evidence="4 6" id="KW-0464">Manganese</keyword>
<organism evidence="9 10">
    <name type="scientific">Terrisporobacter glycolicus ATCC 14880 = DSM 1288</name>
    <dbReference type="NCBI Taxonomy" id="1121315"/>
    <lineage>
        <taxon>Bacteria</taxon>
        <taxon>Bacillati</taxon>
        <taxon>Bacillota</taxon>
        <taxon>Clostridia</taxon>
        <taxon>Peptostreptococcales</taxon>
        <taxon>Peptostreptococcaceae</taxon>
        <taxon>Terrisporobacter</taxon>
    </lineage>
</organism>
<protein>
    <recommendedName>
        <fullName evidence="2 6">Adenine deaminase</fullName>
        <shortName evidence="6">Adenase</shortName>
        <shortName evidence="6">Adenine aminase</shortName>
        <ecNumber evidence="2 6">3.5.4.2</ecNumber>
    </recommendedName>
</protein>
<name>A0ABZ2EYV3_9FIRM</name>
<dbReference type="Proteomes" id="UP001348492">
    <property type="component" value="Chromosome"/>
</dbReference>
<dbReference type="EMBL" id="CP117523">
    <property type="protein sequence ID" value="WWD84673.1"/>
    <property type="molecule type" value="Genomic_DNA"/>
</dbReference>
<dbReference type="Pfam" id="PF01979">
    <property type="entry name" value="Amidohydro_1"/>
    <property type="match status" value="1"/>
</dbReference>
<dbReference type="SUPFAM" id="SSF51338">
    <property type="entry name" value="Composite domain of metallo-dependent hydrolases"/>
    <property type="match status" value="1"/>
</dbReference>
<keyword evidence="3 6" id="KW-0378">Hydrolase</keyword>
<evidence type="ECO:0000256" key="2">
    <source>
        <dbReference type="ARBA" id="ARBA00012782"/>
    </source>
</evidence>
<evidence type="ECO:0000313" key="10">
    <source>
        <dbReference type="Proteomes" id="UP001348492"/>
    </source>
</evidence>
<evidence type="ECO:0000256" key="1">
    <source>
        <dbReference type="ARBA" id="ARBA00006773"/>
    </source>
</evidence>
<dbReference type="Gene3D" id="2.30.40.10">
    <property type="entry name" value="Urease, subunit C, domain 1"/>
    <property type="match status" value="1"/>
</dbReference>
<dbReference type="InterPro" id="IPR006679">
    <property type="entry name" value="Adenine_deam"/>
</dbReference>
<accession>A0ABZ2EYV3</accession>
<evidence type="ECO:0000259" key="8">
    <source>
        <dbReference type="Pfam" id="PF13382"/>
    </source>
</evidence>
<dbReference type="InterPro" id="IPR032466">
    <property type="entry name" value="Metal_Hydrolase"/>
</dbReference>
<keyword evidence="10" id="KW-1185">Reference proteome</keyword>
<dbReference type="CDD" id="cd01295">
    <property type="entry name" value="AdeC"/>
    <property type="match status" value="1"/>
</dbReference>
<feature type="domain" description="Amidohydrolase-related" evidence="7">
    <location>
        <begin position="63"/>
        <end position="346"/>
    </location>
</feature>
<dbReference type="InterPro" id="IPR006680">
    <property type="entry name" value="Amidohydro-rel"/>
</dbReference>
<evidence type="ECO:0000256" key="5">
    <source>
        <dbReference type="ARBA" id="ARBA00047720"/>
    </source>
</evidence>